<evidence type="ECO:0000256" key="2">
    <source>
        <dbReference type="ARBA" id="ARBA00023052"/>
    </source>
</evidence>
<feature type="domain" description="Thiamine pyrophosphate enzyme TPP-binding" evidence="5">
    <location>
        <begin position="408"/>
        <end position="550"/>
    </location>
</feature>
<dbReference type="Pfam" id="PF02776">
    <property type="entry name" value="TPP_enzyme_N"/>
    <property type="match status" value="1"/>
</dbReference>
<dbReference type="GO" id="GO:0005948">
    <property type="term" value="C:acetolactate synthase complex"/>
    <property type="evidence" value="ECO:0007669"/>
    <property type="project" value="TreeGrafter"/>
</dbReference>
<dbReference type="SUPFAM" id="SSF52467">
    <property type="entry name" value="DHS-like NAD/FAD-binding domain"/>
    <property type="match status" value="1"/>
</dbReference>
<dbReference type="GO" id="GO:0003984">
    <property type="term" value="F:acetolactate synthase activity"/>
    <property type="evidence" value="ECO:0007669"/>
    <property type="project" value="TreeGrafter"/>
</dbReference>
<evidence type="ECO:0000259" key="4">
    <source>
        <dbReference type="Pfam" id="PF00205"/>
    </source>
</evidence>
<dbReference type="InterPro" id="IPR045229">
    <property type="entry name" value="TPP_enz"/>
</dbReference>
<evidence type="ECO:0008006" key="9">
    <source>
        <dbReference type="Google" id="ProtNLM"/>
    </source>
</evidence>
<dbReference type="EMBL" id="AZHX01000843">
    <property type="protein sequence ID" value="ETX05879.1"/>
    <property type="molecule type" value="Genomic_DNA"/>
</dbReference>
<evidence type="ECO:0000313" key="7">
    <source>
        <dbReference type="EMBL" id="ETX05879.1"/>
    </source>
</evidence>
<comment type="similarity">
    <text evidence="1 3">Belongs to the TPP enzyme family.</text>
</comment>
<dbReference type="PATRIC" id="fig|1429439.4.peg.3471"/>
<evidence type="ECO:0000313" key="8">
    <source>
        <dbReference type="Proteomes" id="UP000019140"/>
    </source>
</evidence>
<protein>
    <recommendedName>
        <fullName evidence="9">Acetolactate synthase</fullName>
    </recommendedName>
</protein>
<evidence type="ECO:0000256" key="1">
    <source>
        <dbReference type="ARBA" id="ARBA00007812"/>
    </source>
</evidence>
<dbReference type="InterPro" id="IPR012001">
    <property type="entry name" value="Thiamin_PyroP_enz_TPP-bd_dom"/>
</dbReference>
<dbReference type="InterPro" id="IPR011766">
    <property type="entry name" value="TPP_enzyme_TPP-bd"/>
</dbReference>
<dbReference type="AlphaFoldDB" id="W4M6C7"/>
<dbReference type="GO" id="GO:0009099">
    <property type="term" value="P:L-valine biosynthetic process"/>
    <property type="evidence" value="ECO:0007669"/>
    <property type="project" value="TreeGrafter"/>
</dbReference>
<keyword evidence="8" id="KW-1185">Reference proteome</keyword>
<evidence type="ECO:0000259" key="6">
    <source>
        <dbReference type="Pfam" id="PF02776"/>
    </source>
</evidence>
<dbReference type="HOGENOM" id="CLU_013748_3_1_7"/>
<feature type="domain" description="Thiamine pyrophosphate enzyme N-terminal TPP-binding" evidence="6">
    <location>
        <begin position="1"/>
        <end position="98"/>
    </location>
</feature>
<organism evidence="7 8">
    <name type="scientific">Candidatus Entotheonella gemina</name>
    <dbReference type="NCBI Taxonomy" id="1429439"/>
    <lineage>
        <taxon>Bacteria</taxon>
        <taxon>Pseudomonadati</taxon>
        <taxon>Nitrospinota/Tectimicrobiota group</taxon>
        <taxon>Candidatus Tectimicrobiota</taxon>
        <taxon>Candidatus Entotheonellia</taxon>
        <taxon>Candidatus Entotheonellales</taxon>
        <taxon>Candidatus Entotheonellaceae</taxon>
        <taxon>Candidatus Entotheonella</taxon>
    </lineage>
</organism>
<dbReference type="GO" id="GO:0030976">
    <property type="term" value="F:thiamine pyrophosphate binding"/>
    <property type="evidence" value="ECO:0007669"/>
    <property type="project" value="InterPro"/>
</dbReference>
<comment type="caution">
    <text evidence="7">The sequence shown here is derived from an EMBL/GenBank/DDBJ whole genome shotgun (WGS) entry which is preliminary data.</text>
</comment>
<name>W4M6C7_9BACT</name>
<accession>W4M6C7</accession>
<dbReference type="Proteomes" id="UP000019140">
    <property type="component" value="Unassembled WGS sequence"/>
</dbReference>
<feature type="domain" description="Thiamine pyrophosphate enzyme central" evidence="4">
    <location>
        <begin position="204"/>
        <end position="341"/>
    </location>
</feature>
<evidence type="ECO:0000256" key="3">
    <source>
        <dbReference type="RuleBase" id="RU362132"/>
    </source>
</evidence>
<dbReference type="InterPro" id="IPR029035">
    <property type="entry name" value="DHS-like_NAD/FAD-binding_dom"/>
</dbReference>
<proteinExistence type="inferred from homology"/>
<dbReference type="GO" id="GO:0050660">
    <property type="term" value="F:flavin adenine dinucleotide binding"/>
    <property type="evidence" value="ECO:0007669"/>
    <property type="project" value="TreeGrafter"/>
</dbReference>
<dbReference type="PANTHER" id="PTHR18968">
    <property type="entry name" value="THIAMINE PYROPHOSPHATE ENZYMES"/>
    <property type="match status" value="1"/>
</dbReference>
<evidence type="ECO:0000259" key="5">
    <source>
        <dbReference type="Pfam" id="PF02775"/>
    </source>
</evidence>
<reference evidence="7 8" key="1">
    <citation type="journal article" date="2014" name="Nature">
        <title>An environmental bacterial taxon with a large and distinct metabolic repertoire.</title>
        <authorList>
            <person name="Wilson M.C."/>
            <person name="Mori T."/>
            <person name="Ruckert C."/>
            <person name="Uria A.R."/>
            <person name="Helf M.J."/>
            <person name="Takada K."/>
            <person name="Gernert C."/>
            <person name="Steffens U.A."/>
            <person name="Heycke N."/>
            <person name="Schmitt S."/>
            <person name="Rinke C."/>
            <person name="Helfrich E.J."/>
            <person name="Brachmann A.O."/>
            <person name="Gurgui C."/>
            <person name="Wakimoto T."/>
            <person name="Kracht M."/>
            <person name="Crusemann M."/>
            <person name="Hentschel U."/>
            <person name="Abe I."/>
            <person name="Matsunaga S."/>
            <person name="Kalinowski J."/>
            <person name="Takeyama H."/>
            <person name="Piel J."/>
        </authorList>
    </citation>
    <scope>NUCLEOTIDE SEQUENCE [LARGE SCALE GENOMIC DNA]</scope>
    <source>
        <strain evidence="8">TSY2</strain>
    </source>
</reference>
<dbReference type="GO" id="GO:0009097">
    <property type="term" value="P:isoleucine biosynthetic process"/>
    <property type="evidence" value="ECO:0007669"/>
    <property type="project" value="TreeGrafter"/>
</dbReference>
<dbReference type="Gene3D" id="3.40.50.1220">
    <property type="entry name" value="TPP-binding domain"/>
    <property type="match status" value="1"/>
</dbReference>
<dbReference type="SUPFAM" id="SSF52518">
    <property type="entry name" value="Thiamin diphosphate-binding fold (THDP-binding)"/>
    <property type="match status" value="2"/>
</dbReference>
<dbReference type="Pfam" id="PF00205">
    <property type="entry name" value="TPP_enzyme_M"/>
    <property type="match status" value="1"/>
</dbReference>
<dbReference type="Gene3D" id="3.40.50.970">
    <property type="match status" value="2"/>
</dbReference>
<gene>
    <name evidence="7" type="ORF">ETSY2_20400</name>
</gene>
<dbReference type="InterPro" id="IPR012000">
    <property type="entry name" value="Thiamin_PyroP_enz_cen_dom"/>
</dbReference>
<dbReference type="Pfam" id="PF02775">
    <property type="entry name" value="TPP_enzyme_C"/>
    <property type="match status" value="1"/>
</dbReference>
<dbReference type="CDD" id="cd07035">
    <property type="entry name" value="TPP_PYR_POX_like"/>
    <property type="match status" value="1"/>
</dbReference>
<dbReference type="PANTHER" id="PTHR18968:SF13">
    <property type="entry name" value="ACETOLACTATE SYNTHASE CATALYTIC SUBUNIT, MITOCHONDRIAL"/>
    <property type="match status" value="1"/>
</dbReference>
<dbReference type="InterPro" id="IPR029061">
    <property type="entry name" value="THDP-binding"/>
</dbReference>
<keyword evidence="2 3" id="KW-0786">Thiamine pyrophosphate</keyword>
<sequence length="572" mass="60880">MQAVERIVEVLEEAGIDHVFGMPGGDTGRIFKAMYNKQDKIKVVVPRDEQTAACMADMYGRMTGKPGVLMCQGCYAASTGLFGVIEAGLGSSPMTVITDITTYGVPAGHGSLQCGGGEYGNFDIAAIFKATCKFTSVAHTPGEGIQSVQRAIKHAVTGRPGPTAAVLAIGSLVGEITDETFPRVYDTRGYMQNATSIPHPSDTERAADMLLTAKKPVIVAGNGIHASKAYAELQTLAESIGAPVATSTLGKGVFPEVHPLALGVMGIFGSPTANKVVSEADLVLIIGTRLKGPDTITESPALINPARQTLIQVDVEARNAGWVYPINLGLVGDAKAVIEQLNEAVADDVAKRPPYDQQPNFAQLQQDKQDLLYFVDDYALSNAVPILPQRLAKELSDSLADDAIVCADAGNNRVWMLRYFQTKQAGNYFGTYGIAGMSWSLPAALTAKLLNPERQCVSVCSDGFAMQNHVLSTALQYDAPVTYVVYNDAQLGMVRQGQGDQPVGSEFLRADWASVAEGYGAVGLRVSKPDEVKSAVLEALSGQKPAVVDVQIDPKEPMQERLKSNLGVYGSY</sequence>
<dbReference type="GO" id="GO:0000287">
    <property type="term" value="F:magnesium ion binding"/>
    <property type="evidence" value="ECO:0007669"/>
    <property type="project" value="InterPro"/>
</dbReference>